<dbReference type="AlphaFoldDB" id="A0A6A0GPG5"/>
<accession>A0A6A0GPG5</accession>
<evidence type="ECO:0000313" key="11">
    <source>
        <dbReference type="EMBL" id="KAA0183684.1"/>
    </source>
</evidence>
<reference evidence="11" key="3">
    <citation type="submission" date="2019-06" db="EMBL/GenBank/DDBJ databases">
        <authorList>
            <person name="Poynton C."/>
            <person name="Hasenbein S."/>
            <person name="Benoit J.B."/>
            <person name="Sepulveda M.S."/>
            <person name="Poelchau M.F."/>
            <person name="Murali S.C."/>
            <person name="Chen S."/>
            <person name="Glastad K.M."/>
            <person name="Werren J.H."/>
            <person name="Vineis J.H."/>
            <person name="Bowen J.L."/>
            <person name="Friedrich M."/>
            <person name="Jones J."/>
            <person name="Robertson H.M."/>
            <person name="Feyereisen R."/>
            <person name="Mechler-Hickson A."/>
            <person name="Mathers N."/>
            <person name="Lee C.E."/>
            <person name="Colbourne J.K."/>
            <person name="Biales A."/>
            <person name="Johnston J.S."/>
            <person name="Wellborn G.A."/>
            <person name="Rosendale A.J."/>
            <person name="Cridge A.G."/>
            <person name="Munoz-Torres M.C."/>
            <person name="Bain P.A."/>
            <person name="Manny A.R."/>
            <person name="Major K.M."/>
            <person name="Lambert F.N."/>
            <person name="Vulpe C.D."/>
            <person name="Tuck P."/>
            <person name="Blalock B.J."/>
            <person name="Lin Y.-Y."/>
            <person name="Smith M.E."/>
            <person name="Ochoa-Acuna H."/>
            <person name="Chen M.-J.M."/>
            <person name="Childers C.P."/>
            <person name="Qu J."/>
            <person name="Dugan S."/>
            <person name="Lee S.L."/>
            <person name="Chao H."/>
            <person name="Dinh H."/>
            <person name="Han Y."/>
            <person name="Doddapaneni H."/>
            <person name="Worley K.C."/>
            <person name="Muzny D.M."/>
            <person name="Gibbs R.A."/>
            <person name="Richards S."/>
        </authorList>
    </citation>
    <scope>NUCLEOTIDE SEQUENCE</scope>
    <source>
        <strain evidence="11">HAZT.00-mixed</strain>
        <tissue evidence="11">Whole organism</tissue>
    </source>
</reference>
<evidence type="ECO:0000256" key="2">
    <source>
        <dbReference type="ARBA" id="ARBA00006899"/>
    </source>
</evidence>
<gene>
    <name evidence="11" type="ORF">HAZT_HAZT008810</name>
</gene>
<keyword evidence="3" id="KW-0479">Metal-binding</keyword>
<evidence type="ECO:0000256" key="3">
    <source>
        <dbReference type="ARBA" id="ARBA00022723"/>
    </source>
</evidence>
<dbReference type="EMBL" id="JQDR03017497">
    <property type="protein sequence ID" value="KAA0183684.1"/>
    <property type="molecule type" value="Genomic_DNA"/>
</dbReference>
<dbReference type="PANTHER" id="PTHR31576">
    <property type="entry name" value="TATA BOX-BINDING PROTEIN-ASSOCIATED FACTOR RNA POLYMERASE I SUBUNIT B"/>
    <property type="match status" value="1"/>
</dbReference>
<dbReference type="InterPro" id="IPR048540">
    <property type="entry name" value="Rrn7_cyclin_N"/>
</dbReference>
<keyword evidence="4" id="KW-0863">Zinc-finger</keyword>
<evidence type="ECO:0000256" key="6">
    <source>
        <dbReference type="ARBA" id="ARBA00023015"/>
    </source>
</evidence>
<keyword evidence="7" id="KW-0238">DNA-binding</keyword>
<reference evidence="11" key="2">
    <citation type="journal article" date="2018" name="Environ. Sci. Technol.">
        <title>The Toxicogenome of Hyalella azteca: A Model for Sediment Ecotoxicology and Evolutionary Toxicology.</title>
        <authorList>
            <person name="Poynton H.C."/>
            <person name="Hasenbein S."/>
            <person name="Benoit J.B."/>
            <person name="Sepulveda M.S."/>
            <person name="Poelchau M.F."/>
            <person name="Hughes D.S.T."/>
            <person name="Murali S.C."/>
            <person name="Chen S."/>
            <person name="Glastad K.M."/>
            <person name="Goodisman M.A.D."/>
            <person name="Werren J.H."/>
            <person name="Vineis J.H."/>
            <person name="Bowen J.L."/>
            <person name="Friedrich M."/>
            <person name="Jones J."/>
            <person name="Robertson H.M."/>
            <person name="Feyereisen R."/>
            <person name="Mechler-Hickson A."/>
            <person name="Mathers N."/>
            <person name="Lee C.E."/>
            <person name="Colbourne J.K."/>
            <person name="Biales A."/>
            <person name="Johnston J.S."/>
            <person name="Wellborn G.A."/>
            <person name="Rosendale A.J."/>
            <person name="Cridge A.G."/>
            <person name="Munoz-Torres M.C."/>
            <person name="Bain P.A."/>
            <person name="Manny A.R."/>
            <person name="Major K.M."/>
            <person name="Lambert F.N."/>
            <person name="Vulpe C.D."/>
            <person name="Tuck P."/>
            <person name="Blalock B.J."/>
            <person name="Lin Y.Y."/>
            <person name="Smith M.E."/>
            <person name="Ochoa-Acuna H."/>
            <person name="Chen M.M."/>
            <person name="Childers C.P."/>
            <person name="Qu J."/>
            <person name="Dugan S."/>
            <person name="Lee S.L."/>
            <person name="Chao H."/>
            <person name="Dinh H."/>
            <person name="Han Y."/>
            <person name="Doddapaneni H."/>
            <person name="Worley K.C."/>
            <person name="Muzny D.M."/>
            <person name="Gibbs R.A."/>
            <person name="Richards S."/>
        </authorList>
    </citation>
    <scope>NUCLEOTIDE SEQUENCE</scope>
    <source>
        <strain evidence="11">HAZT.00-mixed</strain>
        <tissue evidence="11">Whole organism</tissue>
    </source>
</reference>
<proteinExistence type="inferred from homology"/>
<dbReference type="GO" id="GO:0005668">
    <property type="term" value="C:RNA polymerase transcription factor SL1 complex"/>
    <property type="evidence" value="ECO:0007669"/>
    <property type="project" value="TreeGrafter"/>
</dbReference>
<keyword evidence="6" id="KW-0805">Transcription regulation</keyword>
<dbReference type="GO" id="GO:0070860">
    <property type="term" value="C:RNA polymerase I core factor complex"/>
    <property type="evidence" value="ECO:0007669"/>
    <property type="project" value="InterPro"/>
</dbReference>
<evidence type="ECO:0000256" key="4">
    <source>
        <dbReference type="ARBA" id="ARBA00022771"/>
    </source>
</evidence>
<evidence type="ECO:0000256" key="8">
    <source>
        <dbReference type="ARBA" id="ARBA00023163"/>
    </source>
</evidence>
<dbReference type="OrthoDB" id="6376620at2759"/>
<feature type="domain" description="Rrn7/TAF1B N-terminal cyclin" evidence="10">
    <location>
        <begin position="84"/>
        <end position="197"/>
    </location>
</feature>
<reference evidence="11" key="1">
    <citation type="submission" date="2014-08" db="EMBL/GenBank/DDBJ databases">
        <authorList>
            <person name="Murali S."/>
            <person name="Richards S."/>
            <person name="Bandaranaike D."/>
            <person name="Bellair M."/>
            <person name="Blankenburg K."/>
            <person name="Chao H."/>
            <person name="Dinh H."/>
            <person name="Doddapaneni H."/>
            <person name="Dugan-Rocha S."/>
            <person name="Elkadiri S."/>
            <person name="Gnanaolivu R."/>
            <person name="Hughes D."/>
            <person name="Lee S."/>
            <person name="Li M."/>
            <person name="Ming W."/>
            <person name="Munidasa M."/>
            <person name="Muniz J."/>
            <person name="Nguyen L."/>
            <person name="Osuji N."/>
            <person name="Pu L.-L."/>
            <person name="Puazo M."/>
            <person name="Skinner E."/>
            <person name="Qu C."/>
            <person name="Quiroz J."/>
            <person name="Raj R."/>
            <person name="Weissenberger G."/>
            <person name="Xin Y."/>
            <person name="Zou X."/>
            <person name="Han Y."/>
            <person name="Worley K."/>
            <person name="Muzny D."/>
            <person name="Gibbs R."/>
        </authorList>
    </citation>
    <scope>NUCLEOTIDE SEQUENCE</scope>
    <source>
        <strain evidence="11">HAZT.00-mixed</strain>
        <tissue evidence="11">Whole organism</tissue>
    </source>
</reference>
<keyword evidence="9" id="KW-0539">Nucleus</keyword>
<evidence type="ECO:0000259" key="10">
    <source>
        <dbReference type="Pfam" id="PF20644"/>
    </source>
</evidence>
<dbReference type="GO" id="GO:0042790">
    <property type="term" value="P:nucleolar large rRNA transcription by RNA polymerase I"/>
    <property type="evidence" value="ECO:0007669"/>
    <property type="project" value="TreeGrafter"/>
</dbReference>
<dbReference type="GO" id="GO:0008270">
    <property type="term" value="F:zinc ion binding"/>
    <property type="evidence" value="ECO:0007669"/>
    <property type="project" value="UniProtKB-KW"/>
</dbReference>
<dbReference type="Pfam" id="PF20644">
    <property type="entry name" value="Rrn7_cyclin_N"/>
    <property type="match status" value="1"/>
</dbReference>
<comment type="caution">
    <text evidence="11">The sequence shown here is derived from an EMBL/GenBank/DDBJ whole genome shotgun (WGS) entry which is preliminary data.</text>
</comment>
<protein>
    <recommendedName>
        <fullName evidence="10">Rrn7/TAF1B N-terminal cyclin domain-containing protein</fullName>
    </recommendedName>
</protein>
<sequence>MECHVCGGKEFNINVGKQMCAECGTENEKYVEVAAAEETIGCNANRHRIVHVSEQVIDAASASKLATGTSAYSKWTTYEAYTFVLQDWSLALVKLGASASLPELVLRMWAGYLNKIEVAFLETKIRNNQSVPKTPKVGLLRNKRRDMHEYKYFEPYTPTFAKLVALLYIACRVNGEEMLLLDLLNWCNSNHLPYQAAPYLLEDSMIDLTRLDLYQLRQCKSVPWHGHVYRLVIKLSVLLDAQLLPLPRSDVVTKSLAPSVSALVQRWPIDQLESPYKFEVHSPETFVAAIIVLLLKMSWGLDGVQEDKLSCQVLRINAELRRHGSKHRLFCWRTWHRHINRLLWFNETVDLSGPRHPFRRPPLNHSMDLSSLVHSFWSEGLWRRSRSTAKREDSLAPLFHQLLRTNDQSITKLLNEERLFNVTYHHLTGVAQQYKHCWLNDVRADKDDMKQVADEICRTSFECHQFDFLSNVKPVQAALASSGSELRVQVKSMNNGVEDLDPSDDEEDLELRSNEIHLVNPLEHFWHAPSAIMGSAPDGIRHARSAIRSSAPQSFWWLLEVVAFVCREKPENLLSKFKLTGGEVEWFIQFELDKSRPNMPCA</sequence>
<evidence type="ECO:0000256" key="7">
    <source>
        <dbReference type="ARBA" id="ARBA00023125"/>
    </source>
</evidence>
<comment type="similarity">
    <text evidence="2">Belongs to the RRN7/TAF1B family.</text>
</comment>
<dbReference type="PANTHER" id="PTHR31576:SF2">
    <property type="entry name" value="TATA BOX-BINDING PROTEIN-ASSOCIATED FACTOR RNA POLYMERASE I SUBUNIT B"/>
    <property type="match status" value="1"/>
</dbReference>
<evidence type="ECO:0000256" key="1">
    <source>
        <dbReference type="ARBA" id="ARBA00004604"/>
    </source>
</evidence>
<evidence type="ECO:0000256" key="5">
    <source>
        <dbReference type="ARBA" id="ARBA00022833"/>
    </source>
</evidence>
<dbReference type="InterPro" id="IPR033599">
    <property type="entry name" value="TAF1B/Rrn7"/>
</dbReference>
<comment type="subcellular location">
    <subcellularLocation>
        <location evidence="1">Nucleus</location>
        <location evidence="1">Nucleolus</location>
    </subcellularLocation>
</comment>
<name>A0A6A0GPG5_HYAAZ</name>
<dbReference type="Proteomes" id="UP000711488">
    <property type="component" value="Unassembled WGS sequence"/>
</dbReference>
<keyword evidence="8" id="KW-0804">Transcription</keyword>
<keyword evidence="5" id="KW-0862">Zinc</keyword>
<organism evidence="11">
    <name type="scientific">Hyalella azteca</name>
    <name type="common">Amphipod</name>
    <dbReference type="NCBI Taxonomy" id="294128"/>
    <lineage>
        <taxon>Eukaryota</taxon>
        <taxon>Metazoa</taxon>
        <taxon>Ecdysozoa</taxon>
        <taxon>Arthropoda</taxon>
        <taxon>Crustacea</taxon>
        <taxon>Multicrustacea</taxon>
        <taxon>Malacostraca</taxon>
        <taxon>Eumalacostraca</taxon>
        <taxon>Peracarida</taxon>
        <taxon>Amphipoda</taxon>
        <taxon>Senticaudata</taxon>
        <taxon>Talitrida</taxon>
        <taxon>Talitroidea</taxon>
        <taxon>Hyalellidae</taxon>
        <taxon>Hyalella</taxon>
    </lineage>
</organism>
<dbReference type="GO" id="GO:0001164">
    <property type="term" value="F:RNA polymerase I core promoter sequence-specific DNA binding"/>
    <property type="evidence" value="ECO:0007669"/>
    <property type="project" value="InterPro"/>
</dbReference>
<evidence type="ECO:0000256" key="9">
    <source>
        <dbReference type="ARBA" id="ARBA00023242"/>
    </source>
</evidence>